<dbReference type="GO" id="GO:0016874">
    <property type="term" value="F:ligase activity"/>
    <property type="evidence" value="ECO:0007669"/>
    <property type="project" value="UniProtKB-KW"/>
</dbReference>
<comment type="similarity">
    <text evidence="2">Belongs to the 2H phosphoesterase superfamily. ThpR family.</text>
</comment>
<dbReference type="RefSeq" id="WP_165902155.1">
    <property type="nucleotide sequence ID" value="NZ_SMAN01000016.1"/>
</dbReference>
<reference evidence="4 5" key="1">
    <citation type="submission" date="2019-03" db="EMBL/GenBank/DDBJ databases">
        <title>Genomic Encyclopedia of Type Strains, Phase IV (KMG-IV): sequencing the most valuable type-strain genomes for metagenomic binning, comparative biology and taxonomic classification.</title>
        <authorList>
            <person name="Goeker M."/>
        </authorList>
    </citation>
    <scope>NUCLEOTIDE SEQUENCE [LARGE SCALE GENOMIC DNA]</scope>
    <source>
        <strain evidence="4 5">DSM 25894</strain>
    </source>
</reference>
<dbReference type="PANTHER" id="PTHR35561:SF1">
    <property type="entry name" value="RNA 2',3'-CYCLIC PHOSPHODIESTERASE"/>
    <property type="match status" value="1"/>
</dbReference>
<dbReference type="Proteomes" id="UP000294650">
    <property type="component" value="Unassembled WGS sequence"/>
</dbReference>
<dbReference type="Gene3D" id="3.90.1140.10">
    <property type="entry name" value="Cyclic phosphodiesterase"/>
    <property type="match status" value="1"/>
</dbReference>
<feature type="short sequence motif" description="HXTX 2" evidence="2">
    <location>
        <begin position="129"/>
        <end position="132"/>
    </location>
</feature>
<proteinExistence type="inferred from homology"/>
<dbReference type="HAMAP" id="MF_01940">
    <property type="entry name" value="RNA_CPDase"/>
    <property type="match status" value="1"/>
</dbReference>
<feature type="active site" description="Proton donor" evidence="2">
    <location>
        <position position="44"/>
    </location>
</feature>
<dbReference type="InterPro" id="IPR004175">
    <property type="entry name" value="RNA_CPDase"/>
</dbReference>
<evidence type="ECO:0000256" key="1">
    <source>
        <dbReference type="ARBA" id="ARBA00022801"/>
    </source>
</evidence>
<dbReference type="InterPro" id="IPR009097">
    <property type="entry name" value="Cyclic_Pdiesterase"/>
</dbReference>
<accession>A0A4R3MUA6</accession>
<dbReference type="InterPro" id="IPR014051">
    <property type="entry name" value="Phosphoesterase_HXTX"/>
</dbReference>
<feature type="short sequence motif" description="HXTX 1" evidence="2">
    <location>
        <begin position="44"/>
        <end position="47"/>
    </location>
</feature>
<keyword evidence="4" id="KW-0436">Ligase</keyword>
<feature type="domain" description="Phosphoesterase HXTX" evidence="3">
    <location>
        <begin position="11"/>
        <end position="94"/>
    </location>
</feature>
<evidence type="ECO:0000313" key="4">
    <source>
        <dbReference type="EMBL" id="TCT19924.1"/>
    </source>
</evidence>
<keyword evidence="5" id="KW-1185">Reference proteome</keyword>
<dbReference type="AlphaFoldDB" id="A0A4R3MUA6"/>
<dbReference type="NCBIfam" id="TIGR02258">
    <property type="entry name" value="2_5_ligase"/>
    <property type="match status" value="1"/>
</dbReference>
<dbReference type="GO" id="GO:0004113">
    <property type="term" value="F:2',3'-cyclic-nucleotide 3'-phosphodiesterase activity"/>
    <property type="evidence" value="ECO:0007669"/>
    <property type="project" value="InterPro"/>
</dbReference>
<feature type="active site" description="Proton acceptor" evidence="2">
    <location>
        <position position="129"/>
    </location>
</feature>
<dbReference type="EC" id="3.1.4.58" evidence="2"/>
<organism evidence="4 5">
    <name type="scientific">Melghiribacillus thermohalophilus</name>
    <dbReference type="NCBI Taxonomy" id="1324956"/>
    <lineage>
        <taxon>Bacteria</taxon>
        <taxon>Bacillati</taxon>
        <taxon>Bacillota</taxon>
        <taxon>Bacilli</taxon>
        <taxon>Bacillales</taxon>
        <taxon>Bacillaceae</taxon>
        <taxon>Melghiribacillus</taxon>
    </lineage>
</organism>
<dbReference type="Pfam" id="PF02834">
    <property type="entry name" value="LigT_PEase"/>
    <property type="match status" value="1"/>
</dbReference>
<comment type="catalytic activity">
    <reaction evidence="2">
        <text>a 3'-end 2',3'-cyclophospho-ribonucleotide-RNA + H2O = a 3'-end 2'-phospho-ribonucleotide-RNA + H(+)</text>
        <dbReference type="Rhea" id="RHEA:11828"/>
        <dbReference type="Rhea" id="RHEA-COMP:10464"/>
        <dbReference type="Rhea" id="RHEA-COMP:17353"/>
        <dbReference type="ChEBI" id="CHEBI:15377"/>
        <dbReference type="ChEBI" id="CHEBI:15378"/>
        <dbReference type="ChEBI" id="CHEBI:83064"/>
        <dbReference type="ChEBI" id="CHEBI:173113"/>
        <dbReference type="EC" id="3.1.4.58"/>
    </reaction>
</comment>
<dbReference type="GO" id="GO:0008664">
    <property type="term" value="F:RNA 2',3'-cyclic 3'-phosphodiesterase activity"/>
    <property type="evidence" value="ECO:0007669"/>
    <property type="project" value="UniProtKB-EC"/>
</dbReference>
<keyword evidence="1 2" id="KW-0378">Hydrolase</keyword>
<dbReference type="PANTHER" id="PTHR35561">
    <property type="entry name" value="RNA 2',3'-CYCLIC PHOSPHODIESTERASE"/>
    <property type="match status" value="1"/>
</dbReference>
<sequence length="189" mass="22312">MSHSTHYFIGIPVQSDIQKWLEEWQEKLKPYVSYKVWTHPEDFHITLKFLGNVHDDQVTPLTRSLDRTNEFSTFVLKIGLLGFFGNKTQPRVMWAGVEKHTSLMALQTKVDKLCQRHLFPAEKRPYTPHITLAKKWKTAKISIPTMDLQPLLPVPQTRIMEVDRFCLYRIHPENEVKYEPVYIKHLSNK</sequence>
<protein>
    <recommendedName>
        <fullName evidence="2">RNA 2',3'-cyclic phosphodiesterase</fullName>
        <shortName evidence="2">RNA 2',3'-CPDase</shortName>
        <ecNumber evidence="2">3.1.4.58</ecNumber>
    </recommendedName>
</protein>
<evidence type="ECO:0000313" key="5">
    <source>
        <dbReference type="Proteomes" id="UP000294650"/>
    </source>
</evidence>
<name>A0A4R3MUA6_9BACI</name>
<evidence type="ECO:0000259" key="3">
    <source>
        <dbReference type="Pfam" id="PF02834"/>
    </source>
</evidence>
<gene>
    <name evidence="4" type="ORF">EDD68_11653</name>
</gene>
<dbReference type="EMBL" id="SMAN01000016">
    <property type="protein sequence ID" value="TCT19924.1"/>
    <property type="molecule type" value="Genomic_DNA"/>
</dbReference>
<comment type="function">
    <text evidence="2">Hydrolyzes RNA 2',3'-cyclic phosphodiester to an RNA 2'-phosphomonoester.</text>
</comment>
<evidence type="ECO:0000256" key="2">
    <source>
        <dbReference type="HAMAP-Rule" id="MF_01940"/>
    </source>
</evidence>
<dbReference type="SUPFAM" id="SSF55144">
    <property type="entry name" value="LigT-like"/>
    <property type="match status" value="1"/>
</dbReference>
<comment type="caution">
    <text evidence="4">The sequence shown here is derived from an EMBL/GenBank/DDBJ whole genome shotgun (WGS) entry which is preliminary data.</text>
</comment>